<sequence length="82" mass="9295">MLIEPKGLSYESLVRYILPRCSLGRWLIGVRLPAVFVCFIVEIFTMKNALPAMTLRFDIFFPGTKMGAGAHVGLQREEVFEC</sequence>
<organism evidence="1 2">
    <name type="scientific">Rhizobium leguminosarum</name>
    <dbReference type="NCBI Taxonomy" id="384"/>
    <lineage>
        <taxon>Bacteria</taxon>
        <taxon>Pseudomonadati</taxon>
        <taxon>Pseudomonadota</taxon>
        <taxon>Alphaproteobacteria</taxon>
        <taxon>Hyphomicrobiales</taxon>
        <taxon>Rhizobiaceae</taxon>
        <taxon>Rhizobium/Agrobacterium group</taxon>
        <taxon>Rhizobium</taxon>
    </lineage>
</organism>
<dbReference type="EMBL" id="JACIIJ010000017">
    <property type="protein sequence ID" value="MBB6224614.1"/>
    <property type="molecule type" value="Genomic_DNA"/>
</dbReference>
<comment type="caution">
    <text evidence="1">The sequence shown here is derived from an EMBL/GenBank/DDBJ whole genome shotgun (WGS) entry which is preliminary data.</text>
</comment>
<dbReference type="AlphaFoldDB" id="A0A7W9ZZR1"/>
<accession>A0A7W9ZZR1</accession>
<evidence type="ECO:0000313" key="1">
    <source>
        <dbReference type="EMBL" id="MBB6224614.1"/>
    </source>
</evidence>
<evidence type="ECO:0000313" key="2">
    <source>
        <dbReference type="Proteomes" id="UP000517187"/>
    </source>
</evidence>
<reference evidence="1 2" key="1">
    <citation type="submission" date="2020-08" db="EMBL/GenBank/DDBJ databases">
        <title>Genomic Encyclopedia of Type Strains, Phase IV (KMG-V): Genome sequencing to study the core and pangenomes of soil and plant-associated prokaryotes.</title>
        <authorList>
            <person name="Whitman W."/>
        </authorList>
    </citation>
    <scope>NUCLEOTIDE SEQUENCE [LARGE SCALE GENOMIC DNA]</scope>
    <source>
        <strain evidence="1 2">SEMIA 4011</strain>
    </source>
</reference>
<protein>
    <submittedName>
        <fullName evidence="1">Uncharacterized protein</fullName>
    </submittedName>
</protein>
<gene>
    <name evidence="1" type="ORF">GGE66_005633</name>
</gene>
<name>A0A7W9ZZR1_RHILE</name>
<proteinExistence type="predicted"/>
<dbReference type="RefSeq" id="WP_184697052.1">
    <property type="nucleotide sequence ID" value="NZ_JACIIJ010000017.1"/>
</dbReference>
<dbReference type="Proteomes" id="UP000517187">
    <property type="component" value="Unassembled WGS sequence"/>
</dbReference>